<protein>
    <submittedName>
        <fullName evidence="5">RhbA</fullName>
    </submittedName>
</protein>
<proteinExistence type="inferred from homology"/>
<accession>Q9RFF8</accession>
<organism evidence="5">
    <name type="scientific">Cereibacter sphaeroides</name>
    <name type="common">Rhodobacter sphaeroides</name>
    <dbReference type="NCBI Taxonomy" id="1063"/>
    <lineage>
        <taxon>Bacteria</taxon>
        <taxon>Pseudomonadati</taxon>
        <taxon>Pseudomonadota</taxon>
        <taxon>Alphaproteobacteria</taxon>
        <taxon>Rhodobacterales</taxon>
        <taxon>Paracoccaceae</taxon>
        <taxon>Cereibacter</taxon>
    </lineage>
</organism>
<feature type="compositionally biased region" description="Basic and acidic residues" evidence="4">
    <location>
        <begin position="156"/>
        <end position="170"/>
    </location>
</feature>
<comment type="similarity">
    <text evidence="1 3">Belongs to the class-III pyridoxal-phosphate-dependent aminotransferase family.</text>
</comment>
<evidence type="ECO:0000313" key="5">
    <source>
        <dbReference type="EMBL" id="AAF24249.1"/>
    </source>
</evidence>
<name>Q9RFF8_CERSP</name>
<feature type="region of interest" description="Disordered" evidence="4">
    <location>
        <begin position="136"/>
        <end position="279"/>
    </location>
</feature>
<dbReference type="GO" id="GO:0030170">
    <property type="term" value="F:pyridoxal phosphate binding"/>
    <property type="evidence" value="ECO:0007669"/>
    <property type="project" value="InterPro"/>
</dbReference>
<evidence type="ECO:0000256" key="4">
    <source>
        <dbReference type="SAM" id="MobiDB-lite"/>
    </source>
</evidence>
<evidence type="ECO:0000256" key="1">
    <source>
        <dbReference type="ARBA" id="ARBA00008954"/>
    </source>
</evidence>
<sequence>MSARSLPPRGAAHEPAMPCRTPSAPARWTCPRVSGPGRPAAGASGPAYRLFYERPLHIVRGEGVWLYDADGTAYLDAYNNVASLGHCHPRVVDAVARQAGQLRTHTRYLHEGVLELPSGCCDPAHRARARDVHLHRVGGERPGPAARLRRHRRHGCDRDRERLSRGDDGRGGPLALAGSGRAARRPCPHRACPRPGQGRRCDLRRGRGGGGRRSGPPRHPARGADPRHGLLLRRGLHPPDGHARPGGGGDPRGGRALHRRRGAARIRPHRRGDVGLPRHGVVPDMVSMGKPMGNGYPVAALALRPELAERFGAGARYFNTFGGNAVAAAAALAVLDTLEAEGLQAHALNVGGQFRADLSALSARDPRLGAVRGAGLFLGVEVLEPESRAPDARMAAAIVNGLREARVLISATGPHGHVLKIRPPLVFSDANAAFFLERFESVLAALR</sequence>
<dbReference type="PANTHER" id="PTHR45688:SF13">
    <property type="entry name" value="ALANINE--GLYOXYLATE AMINOTRANSFERASE 2-LIKE"/>
    <property type="match status" value="1"/>
</dbReference>
<keyword evidence="2 3" id="KW-0663">Pyridoxal phosphate</keyword>
<dbReference type="GO" id="GO:0008483">
    <property type="term" value="F:transaminase activity"/>
    <property type="evidence" value="ECO:0007669"/>
    <property type="project" value="InterPro"/>
</dbReference>
<dbReference type="SUPFAM" id="SSF53383">
    <property type="entry name" value="PLP-dependent transferases"/>
    <property type="match status" value="2"/>
</dbReference>
<dbReference type="PIRSF" id="PIRSF000521">
    <property type="entry name" value="Transaminase_4ab_Lys_Orn"/>
    <property type="match status" value="1"/>
</dbReference>
<dbReference type="Gene3D" id="3.40.640.10">
    <property type="entry name" value="Type I PLP-dependent aspartate aminotransferase-like (Major domain)"/>
    <property type="match status" value="2"/>
</dbReference>
<dbReference type="InterPro" id="IPR005814">
    <property type="entry name" value="Aminotrans_3"/>
</dbReference>
<evidence type="ECO:0000256" key="2">
    <source>
        <dbReference type="ARBA" id="ARBA00022898"/>
    </source>
</evidence>
<feature type="region of interest" description="Disordered" evidence="4">
    <location>
        <begin position="1"/>
        <end position="20"/>
    </location>
</feature>
<dbReference type="PIR" id="T50705">
    <property type="entry name" value="T50705"/>
</dbReference>
<feature type="compositionally biased region" description="Basic residues" evidence="4">
    <location>
        <begin position="255"/>
        <end position="270"/>
    </location>
</feature>
<evidence type="ECO:0000256" key="3">
    <source>
        <dbReference type="RuleBase" id="RU003560"/>
    </source>
</evidence>
<feature type="compositionally biased region" description="Basic residues" evidence="4">
    <location>
        <begin position="182"/>
        <end position="192"/>
    </location>
</feature>
<dbReference type="InterPro" id="IPR015421">
    <property type="entry name" value="PyrdxlP-dep_Trfase_major"/>
</dbReference>
<reference evidence="5" key="1">
    <citation type="journal article" date="2000" name="Nucleic Acids Res.">
        <title>DNA sequence analysis of the photosynthesis region of Rhodobacter sphaeroides 2.4.1.</title>
        <authorList>
            <person name="Choudhary M."/>
            <person name="Kaplan S."/>
        </authorList>
    </citation>
    <scope>NUCLEOTIDE SEQUENCE</scope>
    <source>
        <strain evidence="5">2.4.1</strain>
    </source>
</reference>
<dbReference type="InterPro" id="IPR015424">
    <property type="entry name" value="PyrdxlP-dep_Trfase"/>
</dbReference>
<dbReference type="InterPro" id="IPR015422">
    <property type="entry name" value="PyrdxlP-dep_Trfase_small"/>
</dbReference>
<dbReference type="EMBL" id="AF195122">
    <property type="protein sequence ID" value="AAF24249.1"/>
    <property type="molecule type" value="Genomic_DNA"/>
</dbReference>
<dbReference type="AlphaFoldDB" id="Q9RFF8"/>
<dbReference type="PANTHER" id="PTHR45688">
    <property type="match status" value="1"/>
</dbReference>
<dbReference type="Gene3D" id="3.90.1150.10">
    <property type="entry name" value="Aspartate Aminotransferase, domain 1"/>
    <property type="match status" value="2"/>
</dbReference>
<dbReference type="Pfam" id="PF00202">
    <property type="entry name" value="Aminotran_3"/>
    <property type="match status" value="2"/>
</dbReference>